<protein>
    <submittedName>
        <fullName evidence="1">Uncharacterized protein</fullName>
    </submittedName>
</protein>
<name>A0A2T9X1S7_9CREN</name>
<comment type="caution">
    <text evidence="1">The sequence shown here is derived from an EMBL/GenBank/DDBJ whole genome shotgun (WGS) entry which is preliminary data.</text>
</comment>
<evidence type="ECO:0000313" key="2">
    <source>
        <dbReference type="Proteomes" id="UP000245638"/>
    </source>
</evidence>
<proteinExistence type="predicted"/>
<dbReference type="Proteomes" id="UP000245638">
    <property type="component" value="Unassembled WGS sequence"/>
</dbReference>
<gene>
    <name evidence="1" type="ORF">DDW13_09180</name>
</gene>
<dbReference type="EMBL" id="QEFD01000235">
    <property type="protein sequence ID" value="PVU74012.1"/>
    <property type="molecule type" value="Genomic_DNA"/>
</dbReference>
<organism evidence="1 2">
    <name type="scientific">Acidianus hospitalis</name>
    <dbReference type="NCBI Taxonomy" id="563177"/>
    <lineage>
        <taxon>Archaea</taxon>
        <taxon>Thermoproteota</taxon>
        <taxon>Thermoprotei</taxon>
        <taxon>Sulfolobales</taxon>
        <taxon>Sulfolobaceae</taxon>
        <taxon>Acidianus</taxon>
    </lineage>
</organism>
<dbReference type="AlphaFoldDB" id="A0A2T9X1S7"/>
<accession>A0A2T9X1S7</accession>
<evidence type="ECO:0000313" key="1">
    <source>
        <dbReference type="EMBL" id="PVU74012.1"/>
    </source>
</evidence>
<sequence length="265" mass="30884">MNPSSLYKLLDSPIKKDAEDAINYCKNNQLVPLLSFYLEDELLNNLVKSLDKDFYNLYIEYKYNKTFFIKKIKEKFNAEKDYEDFPYYLVPIGENNKVMIVNNDNVPPKAVPIEGKFRLTFLIHSSFDELNHDILSQSDDDIVLEFKNGELVNIEKKRNIFMDSRSVEKIEESRVFKSNLIVPGYLLLISVVSNNLFPYHNILTINIDENGKVSVSIENGKATQEDVINGKTLTAEEKAKIYFEYKQKQIIKEEILKSIIWKLSQ</sequence>
<reference evidence="1 2" key="1">
    <citation type="journal article" date="2015" name="Appl. Environ. Microbiol.">
        <title>Nanoarchaeota, Their Sulfolobales Host, and Nanoarchaeota Virus Distribution across Yellowstone National Park Hot Springs.</title>
        <authorList>
            <person name="Munson-McGee J.H."/>
            <person name="Field E.K."/>
            <person name="Bateson M."/>
            <person name="Rooney C."/>
            <person name="Stepanauskas R."/>
            <person name="Young M.J."/>
        </authorList>
    </citation>
    <scope>NUCLEOTIDE SEQUENCE [LARGE SCALE GENOMIC DNA]</scope>
    <source>
        <strain evidence="1">SCGC AC-742_N10</strain>
    </source>
</reference>